<comment type="caution">
    <text evidence="1">The sequence shown here is derived from an EMBL/GenBank/DDBJ whole genome shotgun (WGS) entry which is preliminary data.</text>
</comment>
<accession>A0A9P8I3G8</accession>
<evidence type="ECO:0000313" key="1">
    <source>
        <dbReference type="EMBL" id="KAH0542519.1"/>
    </source>
</evidence>
<dbReference type="AlphaFoldDB" id="A0A9P8I3G8"/>
<proteinExistence type="predicted"/>
<dbReference type="EMBL" id="JAGHQL010000052">
    <property type="protein sequence ID" value="KAH0542519.1"/>
    <property type="molecule type" value="Genomic_DNA"/>
</dbReference>
<gene>
    <name evidence="1" type="ORF">FGG08_003115</name>
</gene>
<protein>
    <submittedName>
        <fullName evidence="1">Uncharacterized protein</fullName>
    </submittedName>
</protein>
<organism evidence="1 2">
    <name type="scientific">Glutinoglossum americanum</name>
    <dbReference type="NCBI Taxonomy" id="1670608"/>
    <lineage>
        <taxon>Eukaryota</taxon>
        <taxon>Fungi</taxon>
        <taxon>Dikarya</taxon>
        <taxon>Ascomycota</taxon>
        <taxon>Pezizomycotina</taxon>
        <taxon>Geoglossomycetes</taxon>
        <taxon>Geoglossales</taxon>
        <taxon>Geoglossaceae</taxon>
        <taxon>Glutinoglossum</taxon>
    </lineage>
</organism>
<sequence length="83" mass="9695">MGSLDKFLAQEQQSDLESLRDRITELTDDYDDDVNPCADTVRSTEQEKTNKVATHGLELRTLGEEILESRRTWNIVFWEEFQS</sequence>
<keyword evidence="2" id="KW-1185">Reference proteome</keyword>
<name>A0A9P8I3G8_9PEZI</name>
<evidence type="ECO:0000313" key="2">
    <source>
        <dbReference type="Proteomes" id="UP000698800"/>
    </source>
</evidence>
<dbReference type="Proteomes" id="UP000698800">
    <property type="component" value="Unassembled WGS sequence"/>
</dbReference>
<reference evidence="1" key="1">
    <citation type="submission" date="2021-03" db="EMBL/GenBank/DDBJ databases">
        <title>Comparative genomics and phylogenomic investigation of the class Geoglossomycetes provide insights into ecological specialization and systematics.</title>
        <authorList>
            <person name="Melie T."/>
            <person name="Pirro S."/>
            <person name="Miller A.N."/>
            <person name="Quandt A."/>
        </authorList>
    </citation>
    <scope>NUCLEOTIDE SEQUENCE</scope>
    <source>
        <strain evidence="1">GBOQ0MN5Z8</strain>
    </source>
</reference>